<keyword evidence="3" id="KW-0597">Phosphoprotein</keyword>
<gene>
    <name evidence="6" type="ORF">GCM10011501_35100</name>
</gene>
<evidence type="ECO:0000256" key="1">
    <source>
        <dbReference type="ARBA" id="ARBA00000085"/>
    </source>
</evidence>
<dbReference type="EC" id="2.7.13.3" evidence="2"/>
<dbReference type="InterPro" id="IPR005467">
    <property type="entry name" value="His_kinase_dom"/>
</dbReference>
<dbReference type="Pfam" id="PF02518">
    <property type="entry name" value="HATPase_c"/>
    <property type="match status" value="1"/>
</dbReference>
<dbReference type="PANTHER" id="PTHR43065">
    <property type="entry name" value="SENSOR HISTIDINE KINASE"/>
    <property type="match status" value="1"/>
</dbReference>
<evidence type="ECO:0000256" key="3">
    <source>
        <dbReference type="ARBA" id="ARBA00022553"/>
    </source>
</evidence>
<evidence type="ECO:0000259" key="5">
    <source>
        <dbReference type="PROSITE" id="PS50109"/>
    </source>
</evidence>
<evidence type="ECO:0000313" key="6">
    <source>
        <dbReference type="EMBL" id="GHF02798.1"/>
    </source>
</evidence>
<keyword evidence="4" id="KW-1133">Transmembrane helix</keyword>
<dbReference type="PANTHER" id="PTHR43065:SF51">
    <property type="entry name" value="HISTIDINE KINASE"/>
    <property type="match status" value="1"/>
</dbReference>
<dbReference type="Pfam" id="PF00512">
    <property type="entry name" value="HisKA"/>
    <property type="match status" value="1"/>
</dbReference>
<dbReference type="InterPro" id="IPR036890">
    <property type="entry name" value="HATPase_C_sf"/>
</dbReference>
<comment type="caution">
    <text evidence="6">The sequence shown here is derived from an EMBL/GenBank/DDBJ whole genome shotgun (WGS) entry which is preliminary data.</text>
</comment>
<dbReference type="SMART" id="SM00387">
    <property type="entry name" value="HATPase_c"/>
    <property type="match status" value="1"/>
</dbReference>
<sequence length="427" mass="49204">MALIKSNSLEAFIVYKLSLVFISIAILVGLLAWQYGLALHWIILVVLSVFSCSFWYIMSFKQQVMRAYTRATLHVDAISQEDYNQFGRSAFPQGKVKAFHQQLKLLSEKLQQQKSHNDQHVYLVYQLIAQLDSPIIIFDENQRLEFGNDAFQHLFNQPWQMYRHASAELLGLQFTPNSWLLKDQSKQAKWQIRHSEFINEGETHQLLVFINIEPALRQSQLNAWQQIIRVLSHEIRNSLTPVSSMAETLADKATDKRDQQVLSVITERCLHLQSFVDRYSSLSRQLTINSQPISIKYLINEVITGLFKDKRIVLKSSLETIWADRELLEQVLINVVKNAFEAQATEILIEVEEQDQYIIMEICDNGHGFANINNLFVPLYTTKKNGQGIGLSFCRNIIEQHGGIMELHNNSQHGVTVMILLPNPQAH</sequence>
<accession>A0ABQ3J7E1</accession>
<dbReference type="PROSITE" id="PS50109">
    <property type="entry name" value="HIS_KIN"/>
    <property type="match status" value="1"/>
</dbReference>
<reference evidence="7" key="1">
    <citation type="journal article" date="2019" name="Int. J. Syst. Evol. Microbiol.">
        <title>The Global Catalogue of Microorganisms (GCM) 10K type strain sequencing project: providing services to taxonomists for standard genome sequencing and annotation.</title>
        <authorList>
            <consortium name="The Broad Institute Genomics Platform"/>
            <consortium name="The Broad Institute Genome Sequencing Center for Infectious Disease"/>
            <person name="Wu L."/>
            <person name="Ma J."/>
        </authorList>
    </citation>
    <scope>NUCLEOTIDE SEQUENCE [LARGE SCALE GENOMIC DNA]</scope>
    <source>
        <strain evidence="7">CGMCC 1.15922</strain>
    </source>
</reference>
<evidence type="ECO:0000256" key="2">
    <source>
        <dbReference type="ARBA" id="ARBA00012438"/>
    </source>
</evidence>
<evidence type="ECO:0000256" key="4">
    <source>
        <dbReference type="SAM" id="Phobius"/>
    </source>
</evidence>
<dbReference type="RefSeq" id="WP_189379644.1">
    <property type="nucleotide sequence ID" value="NZ_BNAH01000022.1"/>
</dbReference>
<protein>
    <recommendedName>
        <fullName evidence="2">histidine kinase</fullName>
        <ecNumber evidence="2">2.7.13.3</ecNumber>
    </recommendedName>
</protein>
<proteinExistence type="predicted"/>
<dbReference type="InterPro" id="IPR004358">
    <property type="entry name" value="Sig_transdc_His_kin-like_C"/>
</dbReference>
<dbReference type="InterPro" id="IPR003594">
    <property type="entry name" value="HATPase_dom"/>
</dbReference>
<dbReference type="InterPro" id="IPR003661">
    <property type="entry name" value="HisK_dim/P_dom"/>
</dbReference>
<dbReference type="EMBL" id="BNAH01000022">
    <property type="protein sequence ID" value="GHF02798.1"/>
    <property type="molecule type" value="Genomic_DNA"/>
</dbReference>
<name>A0ABQ3J7E1_9GAMM</name>
<keyword evidence="4" id="KW-0472">Membrane</keyword>
<evidence type="ECO:0000313" key="7">
    <source>
        <dbReference type="Proteomes" id="UP000626370"/>
    </source>
</evidence>
<dbReference type="PRINTS" id="PR00344">
    <property type="entry name" value="BCTRLSENSOR"/>
</dbReference>
<dbReference type="Gene3D" id="1.10.287.130">
    <property type="match status" value="1"/>
</dbReference>
<dbReference type="CDD" id="cd00082">
    <property type="entry name" value="HisKA"/>
    <property type="match status" value="1"/>
</dbReference>
<keyword evidence="7" id="KW-1185">Reference proteome</keyword>
<dbReference type="SMART" id="SM00388">
    <property type="entry name" value="HisKA"/>
    <property type="match status" value="1"/>
</dbReference>
<dbReference type="Proteomes" id="UP000626370">
    <property type="component" value="Unassembled WGS sequence"/>
</dbReference>
<dbReference type="Gene3D" id="3.30.565.10">
    <property type="entry name" value="Histidine kinase-like ATPase, C-terminal domain"/>
    <property type="match status" value="1"/>
</dbReference>
<organism evidence="6 7">
    <name type="scientific">Thalassotalea profundi</name>
    <dbReference type="NCBI Taxonomy" id="2036687"/>
    <lineage>
        <taxon>Bacteria</taxon>
        <taxon>Pseudomonadati</taxon>
        <taxon>Pseudomonadota</taxon>
        <taxon>Gammaproteobacteria</taxon>
        <taxon>Alteromonadales</taxon>
        <taxon>Colwelliaceae</taxon>
        <taxon>Thalassotalea</taxon>
    </lineage>
</organism>
<feature type="transmembrane region" description="Helical" evidence="4">
    <location>
        <begin position="39"/>
        <end position="58"/>
    </location>
</feature>
<feature type="transmembrane region" description="Helical" evidence="4">
    <location>
        <begin position="12"/>
        <end position="33"/>
    </location>
</feature>
<keyword evidence="4" id="KW-0812">Transmembrane</keyword>
<comment type="catalytic activity">
    <reaction evidence="1">
        <text>ATP + protein L-histidine = ADP + protein N-phospho-L-histidine.</text>
        <dbReference type="EC" id="2.7.13.3"/>
    </reaction>
</comment>
<dbReference type="InterPro" id="IPR036097">
    <property type="entry name" value="HisK_dim/P_sf"/>
</dbReference>
<dbReference type="SUPFAM" id="SSF55874">
    <property type="entry name" value="ATPase domain of HSP90 chaperone/DNA topoisomerase II/histidine kinase"/>
    <property type="match status" value="1"/>
</dbReference>
<feature type="domain" description="Histidine kinase" evidence="5">
    <location>
        <begin position="230"/>
        <end position="425"/>
    </location>
</feature>
<dbReference type="SUPFAM" id="SSF47384">
    <property type="entry name" value="Homodimeric domain of signal transducing histidine kinase"/>
    <property type="match status" value="1"/>
</dbReference>